<proteinExistence type="predicted"/>
<dbReference type="Gene3D" id="3.40.710.10">
    <property type="entry name" value="DD-peptidase/beta-lactamase superfamily"/>
    <property type="match status" value="1"/>
</dbReference>
<dbReference type="GO" id="GO:0016787">
    <property type="term" value="F:hydrolase activity"/>
    <property type="evidence" value="ECO:0007669"/>
    <property type="project" value="UniProtKB-KW"/>
</dbReference>
<evidence type="ECO:0000313" key="3">
    <source>
        <dbReference type="EMBL" id="BAD39287.1"/>
    </source>
</evidence>
<dbReference type="Proteomes" id="UP000000417">
    <property type="component" value="Chromosome"/>
</dbReference>
<dbReference type="MEROPS" id="S12.950"/>
<dbReference type="InterPro" id="IPR001466">
    <property type="entry name" value="Beta-lactam-related"/>
</dbReference>
<dbReference type="STRING" id="292459.STH302"/>
<dbReference type="PANTHER" id="PTHR43283">
    <property type="entry name" value="BETA-LACTAMASE-RELATED"/>
    <property type="match status" value="1"/>
</dbReference>
<dbReference type="Pfam" id="PF00144">
    <property type="entry name" value="Beta-lactamase"/>
    <property type="match status" value="1"/>
</dbReference>
<dbReference type="EMBL" id="AP006840">
    <property type="protein sequence ID" value="BAD39287.1"/>
    <property type="molecule type" value="Genomic_DNA"/>
</dbReference>
<protein>
    <submittedName>
        <fullName evidence="3">Putative beta-lactamase</fullName>
    </submittedName>
</protein>
<dbReference type="KEGG" id="sth:STH302"/>
<keyword evidence="1" id="KW-0378">Hydrolase</keyword>
<gene>
    <name evidence="3" type="ordered locus">STH302</name>
</gene>
<feature type="domain" description="Beta-lactamase-related" evidence="2">
    <location>
        <begin position="40"/>
        <end position="361"/>
    </location>
</feature>
<dbReference type="PANTHER" id="PTHR43283:SF11">
    <property type="entry name" value="BETA-LACTAMASE-RELATED DOMAIN-CONTAINING PROTEIN"/>
    <property type="match status" value="1"/>
</dbReference>
<dbReference type="SUPFAM" id="SSF56601">
    <property type="entry name" value="beta-lactamase/transpeptidase-like"/>
    <property type="match status" value="1"/>
</dbReference>
<dbReference type="RefSeq" id="WP_011194437.1">
    <property type="nucleotide sequence ID" value="NC_006177.1"/>
</dbReference>
<evidence type="ECO:0000313" key="4">
    <source>
        <dbReference type="Proteomes" id="UP000000417"/>
    </source>
</evidence>
<reference evidence="3 4" key="1">
    <citation type="journal article" date="2004" name="Nucleic Acids Res.">
        <title>Genome sequence of Symbiobacterium thermophilum, an uncultivable bacterium that depends on microbial commensalism.</title>
        <authorList>
            <person name="Ueda K."/>
            <person name="Yamashita A."/>
            <person name="Ishikawa J."/>
            <person name="Shimada M."/>
            <person name="Watsuji T."/>
            <person name="Morimura K."/>
            <person name="Ikeda H."/>
            <person name="Hattori M."/>
            <person name="Beppu T."/>
        </authorList>
    </citation>
    <scope>NUCLEOTIDE SEQUENCE [LARGE SCALE GENOMIC DNA]</scope>
    <source>
        <strain evidence="4">T / IAM 14863</strain>
    </source>
</reference>
<sequence>MNAVPIVDALHETRWPRGLRAAGPAEAGFDPQRLEQAIALLEAEIAAERLPGAVVVIARDGKVAVHRALGWAAVYPERRPMRPETLFDLASLTKVIATLPAVLRLIERGDIRLDDPLHLFFPEYQGEGREEIRIRHLLTHTAGLQPFSQALRDPSRPREELIARIATLPLEAPPGTRIIYSDLGFILLGELVARVSGQPLERFVQEQVHGPLGFTETGFLPTGERAARAAATEYRERLGRYQCGEVHDETATALGGIAGHAGLFSTAPEVAAYGQMWLDGGAGVLSPAMVAAATRDQTPHIQGPEHRGLGWIVAREDSESLSCGDLFSPGSFGHTGFTGTSLWVDPHRRLVVALLTNRVHFGRTPHIIRLRPRFHNAVAAALR</sequence>
<evidence type="ECO:0000259" key="2">
    <source>
        <dbReference type="Pfam" id="PF00144"/>
    </source>
</evidence>
<dbReference type="InterPro" id="IPR050789">
    <property type="entry name" value="Diverse_Enzym_Activities"/>
</dbReference>
<dbReference type="InterPro" id="IPR012338">
    <property type="entry name" value="Beta-lactam/transpept-like"/>
</dbReference>
<dbReference type="AlphaFoldDB" id="Q67SQ6"/>
<dbReference type="eggNOG" id="COG1680">
    <property type="taxonomic scope" value="Bacteria"/>
</dbReference>
<accession>Q67SQ6</accession>
<dbReference type="HOGENOM" id="CLU_020027_1_1_9"/>
<keyword evidence="4" id="KW-1185">Reference proteome</keyword>
<organism evidence="3 4">
    <name type="scientific">Symbiobacterium thermophilum (strain DSM 24528 / JCM 14929 / IAM 14863 / T)</name>
    <dbReference type="NCBI Taxonomy" id="292459"/>
    <lineage>
        <taxon>Bacteria</taxon>
        <taxon>Bacillati</taxon>
        <taxon>Bacillota</taxon>
        <taxon>Clostridia</taxon>
        <taxon>Eubacteriales</taxon>
        <taxon>Symbiobacteriaceae</taxon>
        <taxon>Symbiobacterium</taxon>
    </lineage>
</organism>
<name>Q67SQ6_SYMTH</name>
<evidence type="ECO:0000256" key="1">
    <source>
        <dbReference type="ARBA" id="ARBA00022801"/>
    </source>
</evidence>